<dbReference type="AlphaFoldDB" id="I0WJE1"/>
<name>I0WJE1_9FLAO</name>
<evidence type="ECO:0000313" key="2">
    <source>
        <dbReference type="Proteomes" id="UP000005938"/>
    </source>
</evidence>
<dbReference type="PROSITE" id="PS51257">
    <property type="entry name" value="PROKAR_LIPOPROTEIN"/>
    <property type="match status" value="1"/>
</dbReference>
<dbReference type="PATRIC" id="fig|946077.3.peg.153"/>
<evidence type="ECO:0000313" key="1">
    <source>
        <dbReference type="EMBL" id="EID76507.1"/>
    </source>
</evidence>
<dbReference type="STRING" id="946077.W5A_00750"/>
<keyword evidence="2" id="KW-1185">Reference proteome</keyword>
<dbReference type="eggNOG" id="COG0322">
    <property type="taxonomic scope" value="Bacteria"/>
</dbReference>
<evidence type="ECO:0008006" key="3">
    <source>
        <dbReference type="Google" id="ProtNLM"/>
    </source>
</evidence>
<dbReference type="Pfam" id="PF16125">
    <property type="entry name" value="DUF4837"/>
    <property type="match status" value="1"/>
</dbReference>
<comment type="caution">
    <text evidence="1">The sequence shown here is derived from an EMBL/GenBank/DDBJ whole genome shotgun (WGS) entry which is preliminary data.</text>
</comment>
<dbReference type="OrthoDB" id="1115230at2"/>
<dbReference type="RefSeq" id="WP_008236394.1">
    <property type="nucleotide sequence ID" value="NZ_AJJU01000002.1"/>
</dbReference>
<dbReference type="EMBL" id="AJJU01000002">
    <property type="protein sequence ID" value="EID76507.1"/>
    <property type="molecule type" value="Genomic_DNA"/>
</dbReference>
<reference evidence="1 2" key="1">
    <citation type="journal article" date="2012" name="J. Bacteriol.">
        <title>Genome Sequence of the Halotolerant Bacterium Imtechella halotolerans K1T.</title>
        <authorList>
            <person name="Kumar S."/>
            <person name="Vikram S."/>
            <person name="Subramanian S."/>
            <person name="Raghava G.P."/>
            <person name="Pinnaka A.K."/>
        </authorList>
    </citation>
    <scope>NUCLEOTIDE SEQUENCE [LARGE SCALE GENOMIC DNA]</scope>
    <source>
        <strain evidence="1 2">K1</strain>
    </source>
</reference>
<proteinExistence type="predicted"/>
<accession>I0WJE1</accession>
<sequence length="324" mass="36897">MKKLLLLSIFITTVIGCKTATEKDYLPESTGKINSLAVVIDNDLWKGSVGDEIRKYFAGPVEGLPNEEPIFSIHQMPPSVFTDMTRSSRNVLLVQKDSVAGATVRDDMFAKPQKLGVIRGNTDDDLIKAIQEFAPKIIQQFKENEVAENQRRIRISTNKETALEEKLKVKLSMPSVYNIVKQENNFFWIERQIQNGTSNIILYEMPLNSIPEDSTRVETIVKMRDSIGERYIPGREEGMYMITEKGFAPSVYDAKISDRIAIESKGTWEVKDFLMAGPFLNYIVEDKPNNRLLVMEGFVFAPSVNKRDYMFELESILKGVEFTE</sequence>
<protein>
    <recommendedName>
        <fullName evidence="3">DUF4837 domain-containing protein</fullName>
    </recommendedName>
</protein>
<dbReference type="InterPro" id="IPR032286">
    <property type="entry name" value="DUF4837"/>
</dbReference>
<organism evidence="1 2">
    <name type="scientific">Imtechella halotolerans K1</name>
    <dbReference type="NCBI Taxonomy" id="946077"/>
    <lineage>
        <taxon>Bacteria</taxon>
        <taxon>Pseudomonadati</taxon>
        <taxon>Bacteroidota</taxon>
        <taxon>Flavobacteriia</taxon>
        <taxon>Flavobacteriales</taxon>
        <taxon>Flavobacteriaceae</taxon>
        <taxon>Imtechella</taxon>
    </lineage>
</organism>
<gene>
    <name evidence="1" type="ORF">W5A_00750</name>
</gene>
<dbReference type="Proteomes" id="UP000005938">
    <property type="component" value="Unassembled WGS sequence"/>
</dbReference>